<dbReference type="GO" id="GO:0030170">
    <property type="term" value="F:pyridoxal phosphate binding"/>
    <property type="evidence" value="ECO:0007669"/>
    <property type="project" value="UniProtKB-UniRule"/>
</dbReference>
<dbReference type="InterPro" id="IPR015421">
    <property type="entry name" value="PyrdxlP-dep_Trfase_major"/>
</dbReference>
<keyword evidence="6 11" id="KW-0663">Pyridoxal phosphate</keyword>
<comment type="similarity">
    <text evidence="2 11">Belongs to the class-V pyridoxal-phosphate-dependent aminotransferase family. SerC subfamily.</text>
</comment>
<keyword evidence="5 11" id="KW-0808">Transferase</keyword>
<keyword evidence="4 11" id="KW-0028">Amino-acid biosynthesis</keyword>
<keyword evidence="11" id="KW-0963">Cytoplasm</keyword>
<dbReference type="GO" id="GO:0006564">
    <property type="term" value="P:L-serine biosynthetic process"/>
    <property type="evidence" value="ECO:0007669"/>
    <property type="project" value="UniProtKB-UniRule"/>
</dbReference>
<dbReference type="RefSeq" id="WP_006970744.1">
    <property type="nucleotide sequence ID" value="NZ_ABCS01000013.1"/>
</dbReference>
<dbReference type="GO" id="GO:0005737">
    <property type="term" value="C:cytoplasm"/>
    <property type="evidence" value="ECO:0007669"/>
    <property type="project" value="UniProtKB-SubCell"/>
</dbReference>
<dbReference type="NCBIfam" id="NF003764">
    <property type="entry name" value="PRK05355.1"/>
    <property type="match status" value="1"/>
</dbReference>
<accession>A6G1Z5</accession>
<comment type="subcellular location">
    <subcellularLocation>
        <location evidence="11">Cytoplasm</location>
    </subcellularLocation>
</comment>
<comment type="subunit">
    <text evidence="11">Homodimer.</text>
</comment>
<dbReference type="Gene3D" id="3.90.1150.10">
    <property type="entry name" value="Aspartate Aminotransferase, domain 1"/>
    <property type="match status" value="1"/>
</dbReference>
<keyword evidence="7 11" id="KW-0664">Pyridoxine biosynthesis</keyword>
<dbReference type="GO" id="GO:0004648">
    <property type="term" value="F:O-phospho-L-serine:2-oxoglutarate aminotransferase activity"/>
    <property type="evidence" value="ECO:0007669"/>
    <property type="project" value="UniProtKB-UniRule"/>
</dbReference>
<feature type="binding site" evidence="11">
    <location>
        <begin position="87"/>
        <end position="88"/>
    </location>
    <ligand>
        <name>pyridoxal 5'-phosphate</name>
        <dbReference type="ChEBI" id="CHEBI:597326"/>
    </ligand>
</feature>
<dbReference type="Gene3D" id="3.40.640.10">
    <property type="entry name" value="Type I PLP-dependent aspartate aminotransferase-like (Major domain)"/>
    <property type="match status" value="1"/>
</dbReference>
<feature type="domain" description="Aminotransferase class V" evidence="12">
    <location>
        <begin position="6"/>
        <end position="376"/>
    </location>
</feature>
<dbReference type="EMBL" id="ABCS01000013">
    <property type="protein sequence ID" value="EDM80185.1"/>
    <property type="molecule type" value="Genomic_DNA"/>
</dbReference>
<dbReference type="PIRSF" id="PIRSF000525">
    <property type="entry name" value="SerC"/>
    <property type="match status" value="1"/>
</dbReference>
<dbReference type="Proteomes" id="UP000005801">
    <property type="component" value="Unassembled WGS sequence"/>
</dbReference>
<comment type="cofactor">
    <cofactor evidence="11">
        <name>pyridoxal 5'-phosphate</name>
        <dbReference type="ChEBI" id="CHEBI:597326"/>
    </cofactor>
    <text evidence="11">Binds 1 pyridoxal phosphate per subunit.</text>
</comment>
<comment type="function">
    <text evidence="11">Catalyzes the reversible conversion of 3-phosphohydroxypyruvate to phosphoserine and of 3-hydroxy-2-oxo-4-phosphonooxybutanoate to phosphohydroxythreonine.</text>
</comment>
<dbReference type="OrthoDB" id="9809412at2"/>
<dbReference type="Pfam" id="PF00266">
    <property type="entry name" value="Aminotran_5"/>
    <property type="match status" value="1"/>
</dbReference>
<dbReference type="PANTHER" id="PTHR43247:SF1">
    <property type="entry name" value="PHOSPHOSERINE AMINOTRANSFERASE"/>
    <property type="match status" value="1"/>
</dbReference>
<reference evidence="13 14" key="1">
    <citation type="submission" date="2007-06" db="EMBL/GenBank/DDBJ databases">
        <authorList>
            <person name="Shimkets L."/>
            <person name="Ferriera S."/>
            <person name="Johnson J."/>
            <person name="Kravitz S."/>
            <person name="Beeson K."/>
            <person name="Sutton G."/>
            <person name="Rogers Y.-H."/>
            <person name="Friedman R."/>
            <person name="Frazier M."/>
            <person name="Venter J.C."/>
        </authorList>
    </citation>
    <scope>NUCLEOTIDE SEQUENCE [LARGE SCALE GENOMIC DNA]</scope>
    <source>
        <strain evidence="13 14">SIR-1</strain>
    </source>
</reference>
<evidence type="ECO:0000256" key="3">
    <source>
        <dbReference type="ARBA" id="ARBA00022576"/>
    </source>
</evidence>
<dbReference type="InterPro" id="IPR022278">
    <property type="entry name" value="Pser_aminoTfrase"/>
</dbReference>
<dbReference type="InterPro" id="IPR015422">
    <property type="entry name" value="PyrdxlP-dep_Trfase_small"/>
</dbReference>
<feature type="binding site" evidence="11">
    <location>
        <position position="213"/>
    </location>
    <ligand>
        <name>pyridoxal 5'-phosphate</name>
        <dbReference type="ChEBI" id="CHEBI:597326"/>
    </ligand>
</feature>
<feature type="binding site" evidence="11">
    <location>
        <position position="53"/>
    </location>
    <ligand>
        <name>L-glutamate</name>
        <dbReference type="ChEBI" id="CHEBI:29985"/>
    </ligand>
</feature>
<feature type="binding site" evidence="11">
    <location>
        <position position="171"/>
    </location>
    <ligand>
        <name>pyridoxal 5'-phosphate</name>
        <dbReference type="ChEBI" id="CHEBI:597326"/>
    </ligand>
</feature>
<comment type="catalytic activity">
    <reaction evidence="9 11">
        <text>4-(phosphooxy)-L-threonine + 2-oxoglutarate = (R)-3-hydroxy-2-oxo-4-phosphooxybutanoate + L-glutamate</text>
        <dbReference type="Rhea" id="RHEA:16573"/>
        <dbReference type="ChEBI" id="CHEBI:16810"/>
        <dbReference type="ChEBI" id="CHEBI:29985"/>
        <dbReference type="ChEBI" id="CHEBI:58452"/>
        <dbReference type="ChEBI" id="CHEBI:58538"/>
        <dbReference type="EC" id="2.6.1.52"/>
    </reaction>
</comment>
<evidence type="ECO:0000256" key="7">
    <source>
        <dbReference type="ARBA" id="ARBA00023096"/>
    </source>
</evidence>
<comment type="pathway">
    <text evidence="11">Cofactor biosynthesis; pyridoxine 5'-phosphate biosynthesis; pyridoxine 5'-phosphate from D-erythrose 4-phosphate: step 3/5.</text>
</comment>
<comment type="catalytic activity">
    <reaction evidence="10 11">
        <text>O-phospho-L-serine + 2-oxoglutarate = 3-phosphooxypyruvate + L-glutamate</text>
        <dbReference type="Rhea" id="RHEA:14329"/>
        <dbReference type="ChEBI" id="CHEBI:16810"/>
        <dbReference type="ChEBI" id="CHEBI:18110"/>
        <dbReference type="ChEBI" id="CHEBI:29985"/>
        <dbReference type="ChEBI" id="CHEBI:57524"/>
        <dbReference type="EC" id="2.6.1.52"/>
    </reaction>
</comment>
<keyword evidence="14" id="KW-1185">Reference proteome</keyword>
<dbReference type="AlphaFoldDB" id="A6G1Z5"/>
<dbReference type="STRING" id="391625.PPSIR1_36082"/>
<evidence type="ECO:0000256" key="5">
    <source>
        <dbReference type="ARBA" id="ARBA00022679"/>
    </source>
</evidence>
<sequence>MAAQRIFNFSAGPAILPPEVFERAAAAVRELGGDGHAKGAPGIGLSLLEISHRSQDFGMIHDRAVELVHEVLGVPKTHQVLLLQGGATQQFAMVPMNFAAPGSTTAYVDTGAWSTKAIKESQAVAAGGGRGHETAVLASSKDTGYDHIPALPEHLPAKAATAYLHVTSNNTIFGTEYEAMPAVDLPLVVDASSNIGSRPMGLERATIGYAGAQKNLGPSGVTLVWLERSWLEREVPAGVPNILRYASHAAKGGLLNTPNTFGVLVLGLVLEWLRDKGGVAGMAERNQAKADALYTVLDNSDLFAPHVPKAHASSRSRMNVTWTLGGAAEDGREALTKRFLAEAGAAGFSGIKGHRSVGGCRASIYNAFPLEGVTALCEFMTEFERRA</sequence>
<comment type="caution">
    <text evidence="13">The sequence shown here is derived from an EMBL/GenBank/DDBJ whole genome shotgun (WGS) entry which is preliminary data.</text>
</comment>
<feature type="binding site" evidence="11">
    <location>
        <position position="113"/>
    </location>
    <ligand>
        <name>pyridoxal 5'-phosphate</name>
        <dbReference type="ChEBI" id="CHEBI:597326"/>
    </ligand>
</feature>
<evidence type="ECO:0000256" key="2">
    <source>
        <dbReference type="ARBA" id="ARBA00006904"/>
    </source>
</evidence>
<dbReference type="PANTHER" id="PTHR43247">
    <property type="entry name" value="PHOSPHOSERINE AMINOTRANSFERASE"/>
    <property type="match status" value="1"/>
</dbReference>
<organism evidence="13 14">
    <name type="scientific">Plesiocystis pacifica SIR-1</name>
    <dbReference type="NCBI Taxonomy" id="391625"/>
    <lineage>
        <taxon>Bacteria</taxon>
        <taxon>Pseudomonadati</taxon>
        <taxon>Myxococcota</taxon>
        <taxon>Polyangia</taxon>
        <taxon>Nannocystales</taxon>
        <taxon>Nannocystaceae</taxon>
        <taxon>Plesiocystis</taxon>
    </lineage>
</organism>
<dbReference type="HAMAP" id="MF_00160">
    <property type="entry name" value="SerC_aminotrans_5"/>
    <property type="match status" value="1"/>
</dbReference>
<proteinExistence type="inferred from homology"/>
<dbReference type="EC" id="2.6.1.52" evidence="11"/>
<dbReference type="SUPFAM" id="SSF53383">
    <property type="entry name" value="PLP-dependent transferases"/>
    <property type="match status" value="1"/>
</dbReference>
<dbReference type="InterPro" id="IPR015424">
    <property type="entry name" value="PyrdxlP-dep_Trfase"/>
</dbReference>
<evidence type="ECO:0000256" key="11">
    <source>
        <dbReference type="HAMAP-Rule" id="MF_00160"/>
    </source>
</evidence>
<protein>
    <recommendedName>
        <fullName evidence="11">Phosphoserine aminotransferase</fullName>
        <ecNumber evidence="11">2.6.1.52</ecNumber>
    </recommendedName>
    <alternativeName>
        <fullName evidence="11">Phosphohydroxythreonine aminotransferase</fullName>
        <shortName evidence="11">PSAT</shortName>
    </alternativeName>
</protein>
<feature type="binding site" evidence="11">
    <location>
        <position position="190"/>
    </location>
    <ligand>
        <name>pyridoxal 5'-phosphate</name>
        <dbReference type="ChEBI" id="CHEBI:597326"/>
    </ligand>
</feature>
<evidence type="ECO:0000256" key="1">
    <source>
        <dbReference type="ARBA" id="ARBA00005099"/>
    </source>
</evidence>
<evidence type="ECO:0000256" key="9">
    <source>
        <dbReference type="ARBA" id="ARBA00047630"/>
    </source>
</evidence>
<feature type="binding site" evidence="11">
    <location>
        <begin position="256"/>
        <end position="257"/>
    </location>
    <ligand>
        <name>pyridoxal 5'-phosphate</name>
        <dbReference type="ChEBI" id="CHEBI:597326"/>
    </ligand>
</feature>
<evidence type="ECO:0000256" key="10">
    <source>
        <dbReference type="ARBA" id="ARBA00049007"/>
    </source>
</evidence>
<feature type="modified residue" description="N6-(pyridoxal phosphate)lysine" evidence="11">
    <location>
        <position position="214"/>
    </location>
</feature>
<gene>
    <name evidence="11" type="primary">serC</name>
    <name evidence="13" type="ORF">PPSIR1_36082</name>
</gene>
<dbReference type="GO" id="GO:0008615">
    <property type="term" value="P:pyridoxine biosynthetic process"/>
    <property type="evidence" value="ECO:0007669"/>
    <property type="project" value="UniProtKB-UniRule"/>
</dbReference>
<dbReference type="eggNOG" id="COG1932">
    <property type="taxonomic scope" value="Bacteria"/>
</dbReference>
<evidence type="ECO:0000313" key="14">
    <source>
        <dbReference type="Proteomes" id="UP000005801"/>
    </source>
</evidence>
<dbReference type="UniPathway" id="UPA00244">
    <property type="reaction ID" value="UER00311"/>
</dbReference>
<dbReference type="UniPathway" id="UPA00135">
    <property type="reaction ID" value="UER00197"/>
</dbReference>
<evidence type="ECO:0000313" key="13">
    <source>
        <dbReference type="EMBL" id="EDM80185.1"/>
    </source>
</evidence>
<keyword evidence="8 11" id="KW-0718">Serine biosynthesis</keyword>
<evidence type="ECO:0000256" key="8">
    <source>
        <dbReference type="ARBA" id="ARBA00023299"/>
    </source>
</evidence>
<name>A6G1Z5_9BACT</name>
<evidence type="ECO:0000259" key="12">
    <source>
        <dbReference type="Pfam" id="PF00266"/>
    </source>
</evidence>
<dbReference type="InterPro" id="IPR000192">
    <property type="entry name" value="Aminotrans_V_dom"/>
</dbReference>
<comment type="caution">
    <text evidence="11">Lacks conserved residue(s) required for the propagation of feature annotation.</text>
</comment>
<comment type="pathway">
    <text evidence="1 11">Amino-acid biosynthesis; L-serine biosynthesis; L-serine from 3-phospho-D-glycerate: step 2/3.</text>
</comment>
<dbReference type="FunFam" id="3.90.1150.10:FF:000006">
    <property type="entry name" value="Phosphoserine aminotransferase"/>
    <property type="match status" value="1"/>
</dbReference>
<keyword evidence="3 11" id="KW-0032">Aminotransferase</keyword>
<evidence type="ECO:0000256" key="6">
    <source>
        <dbReference type="ARBA" id="ARBA00022898"/>
    </source>
</evidence>
<evidence type="ECO:0000256" key="4">
    <source>
        <dbReference type="ARBA" id="ARBA00022605"/>
    </source>
</evidence>